<dbReference type="PANTHER" id="PTHR44051:SF2">
    <property type="entry name" value="HYPOTHETICAL GLUTATHIONE S-TRANSFERASE LIKE PROTEIN"/>
    <property type="match status" value="1"/>
</dbReference>
<sequence length="198" mass="22799">MMKLYHTELSGNCHKVRLMLSLLEIEHERVLIDLVNGEHKSTDFLKLNPLGQVPVLIDGDTLIRDSQAILVYLTRKYKREDWLPLEAESMAKVMQWLSFAANEINTSLFIARLHFRFGMDFDWETAQQKGKQVLQIIDTHLKERNWLECNSATIADIACYPYVGLAPEGKVALEPYPNILAWIDRIKQLPGYEAMPGL</sequence>
<dbReference type="SFLD" id="SFLDG00358">
    <property type="entry name" value="Main_(cytGST)"/>
    <property type="match status" value="1"/>
</dbReference>
<dbReference type="EMBL" id="MRCE01000036">
    <property type="protein sequence ID" value="OKH32717.1"/>
    <property type="molecule type" value="Genomic_DNA"/>
</dbReference>
<dbReference type="SUPFAM" id="SSF47616">
    <property type="entry name" value="GST C-terminal domain-like"/>
    <property type="match status" value="1"/>
</dbReference>
<organism evidence="3 4">
    <name type="scientific">[Phormidium ambiguum] IAM M-71</name>
    <dbReference type="NCBI Taxonomy" id="454136"/>
    <lineage>
        <taxon>Bacteria</taxon>
        <taxon>Bacillati</taxon>
        <taxon>Cyanobacteriota</taxon>
        <taxon>Cyanophyceae</taxon>
        <taxon>Oscillatoriophycideae</taxon>
        <taxon>Aerosakkonematales</taxon>
        <taxon>Aerosakkonemataceae</taxon>
        <taxon>Floridanema</taxon>
    </lineage>
</organism>
<dbReference type="InterPro" id="IPR004045">
    <property type="entry name" value="Glutathione_S-Trfase_N"/>
</dbReference>
<dbReference type="STRING" id="454136.NIES2119_25155"/>
<dbReference type="SFLD" id="SFLDG01151">
    <property type="entry name" value="Main.2:_Nu-like"/>
    <property type="match status" value="1"/>
</dbReference>
<feature type="domain" description="GST C-terminal" evidence="2">
    <location>
        <begin position="86"/>
        <end position="198"/>
    </location>
</feature>
<dbReference type="Proteomes" id="UP000185860">
    <property type="component" value="Unassembled WGS sequence"/>
</dbReference>
<dbReference type="PROSITE" id="PS50405">
    <property type="entry name" value="GST_CTER"/>
    <property type="match status" value="1"/>
</dbReference>
<dbReference type="CDD" id="cd03056">
    <property type="entry name" value="GST_N_4"/>
    <property type="match status" value="1"/>
</dbReference>
<dbReference type="RefSeq" id="WP_073596246.1">
    <property type="nucleotide sequence ID" value="NZ_MRCE01000036.1"/>
</dbReference>
<name>A0A1U7I8D5_9CYAN</name>
<protein>
    <submittedName>
        <fullName evidence="3">Glutathione S-transferase</fullName>
    </submittedName>
</protein>
<dbReference type="Pfam" id="PF13409">
    <property type="entry name" value="GST_N_2"/>
    <property type="match status" value="1"/>
</dbReference>
<dbReference type="OrthoDB" id="465590at2"/>
<dbReference type="InterPro" id="IPR040079">
    <property type="entry name" value="Glutathione_S-Trfase"/>
</dbReference>
<evidence type="ECO:0000259" key="1">
    <source>
        <dbReference type="PROSITE" id="PS50404"/>
    </source>
</evidence>
<reference evidence="3 4" key="1">
    <citation type="submission" date="2016-11" db="EMBL/GenBank/DDBJ databases">
        <title>Draft Genome Sequences of Nine Cyanobacterial Strains from Diverse Habitats.</title>
        <authorList>
            <person name="Zhu T."/>
            <person name="Hou S."/>
            <person name="Lu X."/>
            <person name="Hess W.R."/>
        </authorList>
    </citation>
    <scope>NUCLEOTIDE SEQUENCE [LARGE SCALE GENOMIC DNA]</scope>
    <source>
        <strain evidence="3 4">IAM M-71</strain>
    </source>
</reference>
<dbReference type="InterPro" id="IPR004046">
    <property type="entry name" value="GST_C"/>
</dbReference>
<feature type="domain" description="GST N-terminal" evidence="1">
    <location>
        <begin position="1"/>
        <end position="81"/>
    </location>
</feature>
<dbReference type="PROSITE" id="PS50404">
    <property type="entry name" value="GST_NTER"/>
    <property type="match status" value="1"/>
</dbReference>
<dbReference type="SUPFAM" id="SSF52833">
    <property type="entry name" value="Thioredoxin-like"/>
    <property type="match status" value="1"/>
</dbReference>
<accession>A0A1U7I8D5</accession>
<dbReference type="InterPro" id="IPR036249">
    <property type="entry name" value="Thioredoxin-like_sf"/>
</dbReference>
<dbReference type="Pfam" id="PF00043">
    <property type="entry name" value="GST_C"/>
    <property type="match status" value="1"/>
</dbReference>
<dbReference type="InterPro" id="IPR036282">
    <property type="entry name" value="Glutathione-S-Trfase_C_sf"/>
</dbReference>
<keyword evidence="3" id="KW-0808">Transferase</keyword>
<dbReference type="GO" id="GO:0016740">
    <property type="term" value="F:transferase activity"/>
    <property type="evidence" value="ECO:0007669"/>
    <property type="project" value="UniProtKB-KW"/>
</dbReference>
<comment type="caution">
    <text evidence="3">The sequence shown here is derived from an EMBL/GenBank/DDBJ whole genome shotgun (WGS) entry which is preliminary data.</text>
</comment>
<gene>
    <name evidence="3" type="ORF">NIES2119_25155</name>
</gene>
<evidence type="ECO:0000259" key="2">
    <source>
        <dbReference type="PROSITE" id="PS50405"/>
    </source>
</evidence>
<dbReference type="AlphaFoldDB" id="A0A1U7I8D5"/>
<dbReference type="InterPro" id="IPR010987">
    <property type="entry name" value="Glutathione-S-Trfase_C-like"/>
</dbReference>
<dbReference type="CDD" id="cd03206">
    <property type="entry name" value="GST_C_7"/>
    <property type="match status" value="1"/>
</dbReference>
<dbReference type="Gene3D" id="3.40.30.10">
    <property type="entry name" value="Glutaredoxin"/>
    <property type="match status" value="1"/>
</dbReference>
<dbReference type="SFLD" id="SFLDS00019">
    <property type="entry name" value="Glutathione_Transferase_(cytos"/>
    <property type="match status" value="1"/>
</dbReference>
<evidence type="ECO:0000313" key="4">
    <source>
        <dbReference type="Proteomes" id="UP000185860"/>
    </source>
</evidence>
<proteinExistence type="predicted"/>
<dbReference type="Gene3D" id="1.20.1050.10">
    <property type="match status" value="1"/>
</dbReference>
<evidence type="ECO:0000313" key="3">
    <source>
        <dbReference type="EMBL" id="OKH32717.1"/>
    </source>
</evidence>
<dbReference type="PANTHER" id="PTHR44051">
    <property type="entry name" value="GLUTATHIONE S-TRANSFERASE-RELATED"/>
    <property type="match status" value="1"/>
</dbReference>